<evidence type="ECO:0000256" key="2">
    <source>
        <dbReference type="ARBA" id="ARBA00002035"/>
    </source>
</evidence>
<comment type="cofactor">
    <cofactor evidence="1">
        <name>L-ascorbate</name>
        <dbReference type="ChEBI" id="CHEBI:38290"/>
    </cofactor>
</comment>
<keyword evidence="7 16" id="KW-0802">TPR repeat</keyword>
<dbReference type="AlphaFoldDB" id="A0A3N0Y460"/>
<dbReference type="SUPFAM" id="SSF48452">
    <property type="entry name" value="TPR-like"/>
    <property type="match status" value="1"/>
</dbReference>
<keyword evidence="20" id="KW-1185">Reference proteome</keyword>
<dbReference type="GO" id="GO:0005506">
    <property type="term" value="F:iron ion binding"/>
    <property type="evidence" value="ECO:0007669"/>
    <property type="project" value="InterPro"/>
</dbReference>
<evidence type="ECO:0000256" key="14">
    <source>
        <dbReference type="ARBA" id="ARBA00040709"/>
    </source>
</evidence>
<evidence type="ECO:0000256" key="13">
    <source>
        <dbReference type="ARBA" id="ARBA00023180"/>
    </source>
</evidence>
<comment type="function">
    <text evidence="2">Catalyzes the post-translational formation of 4-hydroxyproline in -Xaa-Pro-Gly- sequences in collagens and other proteins.</text>
</comment>
<evidence type="ECO:0000313" key="20">
    <source>
        <dbReference type="Proteomes" id="UP000281406"/>
    </source>
</evidence>
<dbReference type="InterPro" id="IPR059068">
    <property type="entry name" value="TPR_P4H"/>
</dbReference>
<dbReference type="Pfam" id="PF23558">
    <property type="entry name" value="TPR_P4H"/>
    <property type="match status" value="1"/>
</dbReference>
<dbReference type="Pfam" id="PF13640">
    <property type="entry name" value="2OG-FeII_Oxy_3"/>
    <property type="match status" value="1"/>
</dbReference>
<dbReference type="InterPro" id="IPR005123">
    <property type="entry name" value="Oxoglu/Fe-dep_dioxygenase_dom"/>
</dbReference>
<keyword evidence="12" id="KW-0408">Iron</keyword>
<dbReference type="PANTHER" id="PTHR10869:SF101">
    <property type="entry name" value="PROLYL 4-HYDROXYLASE SUBUNIT ALPHA-1"/>
    <property type="match status" value="1"/>
</dbReference>
<evidence type="ECO:0000256" key="5">
    <source>
        <dbReference type="ARBA" id="ARBA00012269"/>
    </source>
</evidence>
<evidence type="ECO:0000256" key="3">
    <source>
        <dbReference type="ARBA" id="ARBA00004319"/>
    </source>
</evidence>
<evidence type="ECO:0000256" key="15">
    <source>
        <dbReference type="ARBA" id="ARBA00042979"/>
    </source>
</evidence>
<keyword evidence="10" id="KW-0223">Dioxygenase</keyword>
<evidence type="ECO:0000256" key="4">
    <source>
        <dbReference type="ARBA" id="ARBA00006511"/>
    </source>
</evidence>
<dbReference type="PROSITE" id="PS50005">
    <property type="entry name" value="TPR"/>
    <property type="match status" value="1"/>
</dbReference>
<comment type="caution">
    <text evidence="19">The sequence shown here is derived from an EMBL/GenBank/DDBJ whole genome shotgun (WGS) entry which is preliminary data.</text>
</comment>
<dbReference type="InterPro" id="IPR044862">
    <property type="entry name" value="Pro_4_hyd_alph_FE2OG_OXY"/>
</dbReference>
<reference evidence="19 20" key="1">
    <citation type="submission" date="2018-10" db="EMBL/GenBank/DDBJ databases">
        <title>Genome assembly for a Yunnan-Guizhou Plateau 3E fish, Anabarilius grahami (Regan), and its evolutionary and genetic applications.</title>
        <authorList>
            <person name="Jiang W."/>
        </authorList>
    </citation>
    <scope>NUCLEOTIDE SEQUENCE [LARGE SCALE GENOMIC DNA]</scope>
    <source>
        <strain evidence="19">AG-KIZ</strain>
        <tissue evidence="19">Muscle</tissue>
    </source>
</reference>
<sequence>MEPEMLRSPSRLTRCAFVESEDKEESPAHPPTTESITMAVPLSALQSDSSIRFFFFRPVSPTLSPSPSTSSNHLRGLSPHHWTPDVAILASGLKPPRLLPPSMPPWSTVLAVAWAPAIMPLLKAPPRLSPPSAPSWTLQFCLLLVSHPPPELPPVSSASFAYPSPALQHPFIISSSSSPPLCGARTRLLGAFIGHMTDLLFTEKDLVTSLKDYIKAEESKLEQVKQWAEKLDALTATATQDPEGFLGHPVNAFKLMKRLNTEWGEVEDLVLKDMSDGFISNLTIQRQYFPNDEDQNGAAKALLRLQDTYQLDTQTISSGNLPGVTTGLPFKSTLTVEDCFELGKIAYSDADYYHTELWMAQALKQLDEGEESSVDIVNVLDYLSYSIYQQGELERALEHTKRLLSVDPEHQRALGNLKYFEYQLAKQIKAEEEQSSKEESKKKQEETVGKKGYLPEKRKYEQLCRGEGLRMTPRRQSRLFCRYYNNNRHPLYMLCPVKQEDEWDRPRIIRYHDIITEKEMEKVKELAKPRLRRATISNPITGVLETAHYRISKRRATVHDPQTGILTTAQYRVSKSAWLAAYEHPVVDRINQRIEDITGLDVKTAEELQVANYGVGGQYEPHFDFGRKDEPDAFKELGTGNRIATWLFYMSDVAAGGATVFPEVGAAVKPMKGTAVFWYNLFPSGEGDYSTRHAACPVLVGNKWVSNKWIHERGQEFRRPCALKETD</sequence>
<accession>A0A3N0Y460</accession>
<dbReference type="Gene3D" id="1.25.40.10">
    <property type="entry name" value="Tetratricopeptide repeat domain"/>
    <property type="match status" value="1"/>
</dbReference>
<dbReference type="FunFam" id="1.25.40.10:FF:000006">
    <property type="entry name" value="Prolyl 4-hydroxylase subunit alpha 2"/>
    <property type="match status" value="1"/>
</dbReference>
<gene>
    <name evidence="19" type="ORF">DPX16_22825</name>
</gene>
<feature type="repeat" description="TPR" evidence="16">
    <location>
        <begin position="377"/>
        <end position="410"/>
    </location>
</feature>
<keyword evidence="6" id="KW-0479">Metal-binding</keyword>
<dbReference type="InterPro" id="IPR006620">
    <property type="entry name" value="Pro_4_hyd_alph"/>
</dbReference>
<dbReference type="SMART" id="SM00702">
    <property type="entry name" value="P4Hc"/>
    <property type="match status" value="1"/>
</dbReference>
<evidence type="ECO:0000256" key="8">
    <source>
        <dbReference type="ARBA" id="ARBA00022824"/>
    </source>
</evidence>
<dbReference type="FunFam" id="2.60.120.620:FF:000001">
    <property type="entry name" value="Prolyl 4-hydroxylase subunit alpha 2"/>
    <property type="match status" value="1"/>
</dbReference>
<protein>
    <recommendedName>
        <fullName evidence="14">Prolyl 4-hydroxylase subunit alpha-1</fullName>
        <ecNumber evidence="5">1.14.11.2</ecNumber>
    </recommendedName>
    <alternativeName>
        <fullName evidence="15">Procollagen-proline,2-oxoglutarate-4-dioxygenase subunit alpha-1</fullName>
    </alternativeName>
</protein>
<feature type="domain" description="Fe2OG dioxygenase" evidence="18">
    <location>
        <begin position="604"/>
        <end position="712"/>
    </location>
</feature>
<keyword evidence="13" id="KW-0325">Glycoprotein</keyword>
<keyword evidence="9" id="KW-0847">Vitamin C</keyword>
<dbReference type="Gene3D" id="2.60.120.620">
    <property type="entry name" value="q2cbj1_9rhob like domain"/>
    <property type="match status" value="1"/>
</dbReference>
<dbReference type="PROSITE" id="PS51471">
    <property type="entry name" value="FE2OG_OXY"/>
    <property type="match status" value="1"/>
</dbReference>
<dbReference type="Gene3D" id="6.10.140.1460">
    <property type="match status" value="1"/>
</dbReference>
<evidence type="ECO:0000313" key="19">
    <source>
        <dbReference type="EMBL" id="ROL40982.1"/>
    </source>
</evidence>
<keyword evidence="11" id="KW-0560">Oxidoreductase</keyword>
<dbReference type="GO" id="GO:0004656">
    <property type="term" value="F:procollagen-proline 4-dioxygenase activity"/>
    <property type="evidence" value="ECO:0007669"/>
    <property type="project" value="UniProtKB-EC"/>
</dbReference>
<evidence type="ECO:0000256" key="9">
    <source>
        <dbReference type="ARBA" id="ARBA00022896"/>
    </source>
</evidence>
<dbReference type="EC" id="1.14.11.2" evidence="5"/>
<dbReference type="Proteomes" id="UP000281406">
    <property type="component" value="Unassembled WGS sequence"/>
</dbReference>
<dbReference type="InterPro" id="IPR013547">
    <property type="entry name" value="P4H_N"/>
</dbReference>
<dbReference type="GO" id="GO:0031418">
    <property type="term" value="F:L-ascorbic acid binding"/>
    <property type="evidence" value="ECO:0007669"/>
    <property type="project" value="UniProtKB-KW"/>
</dbReference>
<keyword evidence="8" id="KW-0256">Endoplasmic reticulum</keyword>
<dbReference type="GO" id="GO:0005788">
    <property type="term" value="C:endoplasmic reticulum lumen"/>
    <property type="evidence" value="ECO:0007669"/>
    <property type="project" value="UniProtKB-SubCell"/>
</dbReference>
<evidence type="ECO:0000256" key="7">
    <source>
        <dbReference type="ARBA" id="ARBA00022803"/>
    </source>
</evidence>
<dbReference type="InterPro" id="IPR045054">
    <property type="entry name" value="P4HA-like"/>
</dbReference>
<comment type="similarity">
    <text evidence="4">Belongs to the P4HA family.</text>
</comment>
<evidence type="ECO:0000256" key="11">
    <source>
        <dbReference type="ARBA" id="ARBA00023002"/>
    </source>
</evidence>
<evidence type="ECO:0000256" key="12">
    <source>
        <dbReference type="ARBA" id="ARBA00023004"/>
    </source>
</evidence>
<dbReference type="InterPro" id="IPR011990">
    <property type="entry name" value="TPR-like_helical_dom_sf"/>
</dbReference>
<evidence type="ECO:0000256" key="10">
    <source>
        <dbReference type="ARBA" id="ARBA00022964"/>
    </source>
</evidence>
<name>A0A3N0Y460_ANAGA</name>
<dbReference type="PANTHER" id="PTHR10869">
    <property type="entry name" value="PROLYL 4-HYDROXYLASE ALPHA SUBUNIT"/>
    <property type="match status" value="1"/>
</dbReference>
<comment type="subcellular location">
    <subcellularLocation>
        <location evidence="3">Endoplasmic reticulum lumen</location>
    </subcellularLocation>
</comment>
<evidence type="ECO:0000256" key="1">
    <source>
        <dbReference type="ARBA" id="ARBA00001961"/>
    </source>
</evidence>
<evidence type="ECO:0000259" key="18">
    <source>
        <dbReference type="PROSITE" id="PS51471"/>
    </source>
</evidence>
<evidence type="ECO:0000256" key="16">
    <source>
        <dbReference type="PROSITE-ProRule" id="PRU00339"/>
    </source>
</evidence>
<feature type="region of interest" description="Disordered" evidence="17">
    <location>
        <begin position="431"/>
        <end position="451"/>
    </location>
</feature>
<proteinExistence type="inferred from homology"/>
<dbReference type="OrthoDB" id="420380at2759"/>
<evidence type="ECO:0000256" key="17">
    <source>
        <dbReference type="SAM" id="MobiDB-lite"/>
    </source>
</evidence>
<dbReference type="Pfam" id="PF08336">
    <property type="entry name" value="P4Ha_N"/>
    <property type="match status" value="1"/>
</dbReference>
<evidence type="ECO:0000256" key="6">
    <source>
        <dbReference type="ARBA" id="ARBA00022723"/>
    </source>
</evidence>
<dbReference type="InterPro" id="IPR019734">
    <property type="entry name" value="TPR_rpt"/>
</dbReference>
<organism evidence="19 20">
    <name type="scientific">Anabarilius grahami</name>
    <name type="common">Kanglang fish</name>
    <name type="synonym">Barilius grahami</name>
    <dbReference type="NCBI Taxonomy" id="495550"/>
    <lineage>
        <taxon>Eukaryota</taxon>
        <taxon>Metazoa</taxon>
        <taxon>Chordata</taxon>
        <taxon>Craniata</taxon>
        <taxon>Vertebrata</taxon>
        <taxon>Euteleostomi</taxon>
        <taxon>Actinopterygii</taxon>
        <taxon>Neopterygii</taxon>
        <taxon>Teleostei</taxon>
        <taxon>Ostariophysi</taxon>
        <taxon>Cypriniformes</taxon>
        <taxon>Xenocyprididae</taxon>
        <taxon>Xenocypridinae</taxon>
        <taxon>Xenocypridinae incertae sedis</taxon>
        <taxon>Anabarilius</taxon>
    </lineage>
</organism>
<dbReference type="EMBL" id="RJVU01053030">
    <property type="protein sequence ID" value="ROL40982.1"/>
    <property type="molecule type" value="Genomic_DNA"/>
</dbReference>